<dbReference type="AlphaFoldDB" id="A0A1G7TJT2"/>
<dbReference type="InterPro" id="IPR001296">
    <property type="entry name" value="Glyco_trans_1"/>
</dbReference>
<evidence type="ECO:0000259" key="2">
    <source>
        <dbReference type="Pfam" id="PF13439"/>
    </source>
</evidence>
<organism evidence="3 4">
    <name type="scientific">Facklamia miroungae</name>
    <dbReference type="NCBI Taxonomy" id="120956"/>
    <lineage>
        <taxon>Bacteria</taxon>
        <taxon>Bacillati</taxon>
        <taxon>Bacillota</taxon>
        <taxon>Bacilli</taxon>
        <taxon>Lactobacillales</taxon>
        <taxon>Aerococcaceae</taxon>
        <taxon>Facklamia</taxon>
    </lineage>
</organism>
<dbReference type="PANTHER" id="PTHR45947">
    <property type="entry name" value="SULFOQUINOVOSYL TRANSFERASE SQD2"/>
    <property type="match status" value="1"/>
</dbReference>
<dbReference type="STRING" id="120956.SAMN05421791_10626"/>
<evidence type="ECO:0000259" key="1">
    <source>
        <dbReference type="Pfam" id="PF00534"/>
    </source>
</evidence>
<protein>
    <submittedName>
        <fullName evidence="3">Glycosyltransferase involved in cell wall bisynthesis</fullName>
    </submittedName>
</protein>
<accession>A0A1G7TJT2</accession>
<dbReference type="Gene3D" id="3.40.50.2000">
    <property type="entry name" value="Glycogen Phosphorylase B"/>
    <property type="match status" value="2"/>
</dbReference>
<dbReference type="GO" id="GO:0016757">
    <property type="term" value="F:glycosyltransferase activity"/>
    <property type="evidence" value="ECO:0007669"/>
    <property type="project" value="InterPro"/>
</dbReference>
<feature type="domain" description="Glycosyltransferase subfamily 4-like N-terminal" evidence="2">
    <location>
        <begin position="21"/>
        <end position="182"/>
    </location>
</feature>
<sequence>MVKLLHINSYFSTSGLFRQVYDRQVKQGHELEVYVPIAYQYPEERVAASGNYLKLSRNHDQWMRWIFPIKHHKIWQDLKTSYQLNKFDLVHAHSLFSNGWLARQIFLHHQIPYIVAIRNADLHTFFEKMPWMRKIGLNIMRDAQQIIFISQNSYQQVFDRFIPAKDLSQLKAKTQVIANGIDDYWHTHSFKEKKPTFHRPIRIVTAGKVSAGKRFIELAKMVESFSNTYQPVELHIAGPNWDKKILDQLLTMESVTYHGSLSKEEMIRLYRRMDLFALLSFPETFGLVYPEAMSQGLPVIYTENEGFDSFFDNYHVGVSVNRFDQSAFDQAVLYILDHYEQLSTNALEGIRFFKWDEIVRKYDELYQNIINHM</sequence>
<dbReference type="EMBL" id="FNCK01000006">
    <property type="protein sequence ID" value="SDG34929.1"/>
    <property type="molecule type" value="Genomic_DNA"/>
</dbReference>
<name>A0A1G7TJT2_9LACT</name>
<dbReference type="Proteomes" id="UP000199708">
    <property type="component" value="Unassembled WGS sequence"/>
</dbReference>
<dbReference type="Pfam" id="PF00534">
    <property type="entry name" value="Glycos_transf_1"/>
    <property type="match status" value="1"/>
</dbReference>
<dbReference type="CDD" id="cd03801">
    <property type="entry name" value="GT4_PimA-like"/>
    <property type="match status" value="1"/>
</dbReference>
<evidence type="ECO:0000313" key="4">
    <source>
        <dbReference type="Proteomes" id="UP000199708"/>
    </source>
</evidence>
<dbReference type="OrthoDB" id="199095at2"/>
<proteinExistence type="predicted"/>
<dbReference type="SUPFAM" id="SSF53756">
    <property type="entry name" value="UDP-Glycosyltransferase/glycogen phosphorylase"/>
    <property type="match status" value="1"/>
</dbReference>
<dbReference type="PANTHER" id="PTHR45947:SF3">
    <property type="entry name" value="SULFOQUINOVOSYL TRANSFERASE SQD2"/>
    <property type="match status" value="1"/>
</dbReference>
<dbReference type="InterPro" id="IPR028098">
    <property type="entry name" value="Glyco_trans_4-like_N"/>
</dbReference>
<evidence type="ECO:0000313" key="3">
    <source>
        <dbReference type="EMBL" id="SDG34929.1"/>
    </source>
</evidence>
<feature type="domain" description="Glycosyl transferase family 1" evidence="1">
    <location>
        <begin position="191"/>
        <end position="340"/>
    </location>
</feature>
<gene>
    <name evidence="3" type="ORF">SAMN05421791_10626</name>
</gene>
<dbReference type="Pfam" id="PF13439">
    <property type="entry name" value="Glyco_transf_4"/>
    <property type="match status" value="1"/>
</dbReference>
<dbReference type="InterPro" id="IPR050194">
    <property type="entry name" value="Glycosyltransferase_grp1"/>
</dbReference>
<dbReference type="RefSeq" id="WP_090290038.1">
    <property type="nucleotide sequence ID" value="NZ_FNCK01000006.1"/>
</dbReference>
<keyword evidence="3" id="KW-0808">Transferase</keyword>
<reference evidence="3 4" key="1">
    <citation type="submission" date="2016-10" db="EMBL/GenBank/DDBJ databases">
        <authorList>
            <person name="de Groot N.N."/>
        </authorList>
    </citation>
    <scope>NUCLEOTIDE SEQUENCE [LARGE SCALE GENOMIC DNA]</scope>
    <source>
        <strain evidence="3 4">ATCC BAA-466</strain>
    </source>
</reference>
<keyword evidence="4" id="KW-1185">Reference proteome</keyword>